<dbReference type="SMART" id="SM00326">
    <property type="entry name" value="SH3"/>
    <property type="match status" value="3"/>
</dbReference>
<feature type="compositionally biased region" description="Acidic residues" evidence="3">
    <location>
        <begin position="1197"/>
        <end position="1253"/>
    </location>
</feature>
<feature type="region of interest" description="Disordered" evidence="3">
    <location>
        <begin position="1045"/>
        <end position="1067"/>
    </location>
</feature>
<feature type="compositionally biased region" description="Polar residues" evidence="3">
    <location>
        <begin position="422"/>
        <end position="437"/>
    </location>
</feature>
<evidence type="ECO:0000313" key="6">
    <source>
        <dbReference type="EnsemblMetazoa" id="KAF7495509.1"/>
    </source>
</evidence>
<accession>A0A834VHG6</accession>
<organism evidence="5">
    <name type="scientific">Sarcoptes scabiei</name>
    <name type="common">Itch mite</name>
    <name type="synonym">Acarus scabiei</name>
    <dbReference type="NCBI Taxonomy" id="52283"/>
    <lineage>
        <taxon>Eukaryota</taxon>
        <taxon>Metazoa</taxon>
        <taxon>Ecdysozoa</taxon>
        <taxon>Arthropoda</taxon>
        <taxon>Chelicerata</taxon>
        <taxon>Arachnida</taxon>
        <taxon>Acari</taxon>
        <taxon>Acariformes</taxon>
        <taxon>Sarcoptiformes</taxon>
        <taxon>Astigmata</taxon>
        <taxon>Psoroptidia</taxon>
        <taxon>Sarcoptoidea</taxon>
        <taxon>Sarcoptidae</taxon>
        <taxon>Sarcoptinae</taxon>
        <taxon>Sarcoptes</taxon>
    </lineage>
</organism>
<keyword evidence="7" id="KW-1185">Reference proteome</keyword>
<dbReference type="EMBL" id="WVUK01000048">
    <property type="protein sequence ID" value="KAF7495509.1"/>
    <property type="molecule type" value="Genomic_DNA"/>
</dbReference>
<evidence type="ECO:0000256" key="1">
    <source>
        <dbReference type="ARBA" id="ARBA00022443"/>
    </source>
</evidence>
<evidence type="ECO:0000256" key="2">
    <source>
        <dbReference type="PROSITE-ProRule" id="PRU00192"/>
    </source>
</evidence>
<feature type="region of interest" description="Disordered" evidence="3">
    <location>
        <begin position="705"/>
        <end position="734"/>
    </location>
</feature>
<dbReference type="InterPro" id="IPR001452">
    <property type="entry name" value="SH3_domain"/>
</dbReference>
<feature type="compositionally biased region" description="Basic and acidic residues" evidence="3">
    <location>
        <begin position="1299"/>
        <end position="1358"/>
    </location>
</feature>
<dbReference type="Pfam" id="PF14604">
    <property type="entry name" value="SH3_9"/>
    <property type="match status" value="1"/>
</dbReference>
<gene>
    <name evidence="5" type="ORF">SSS_6273</name>
</gene>
<feature type="compositionally biased region" description="Low complexity" evidence="3">
    <location>
        <begin position="917"/>
        <end position="941"/>
    </location>
</feature>
<evidence type="ECO:0000313" key="7">
    <source>
        <dbReference type="Proteomes" id="UP000070412"/>
    </source>
</evidence>
<reference evidence="5" key="2">
    <citation type="submission" date="2020-01" db="EMBL/GenBank/DDBJ databases">
        <authorList>
            <person name="Korhonen P.K.K."/>
            <person name="Guangxu M.G."/>
            <person name="Wang T.W."/>
            <person name="Stroehlein A.J.S."/>
            <person name="Young N.D."/>
            <person name="Ang C.-S.A."/>
            <person name="Fernando D.W.F."/>
            <person name="Lu H.L."/>
            <person name="Taylor S.T."/>
            <person name="Ehtesham M.E.M."/>
            <person name="Najaraj S.H.N."/>
            <person name="Harsha G.H.G."/>
            <person name="Madugundu A.M."/>
            <person name="Renuse S.R."/>
            <person name="Holt D.H."/>
            <person name="Pandey A.P."/>
            <person name="Papenfuss A.P."/>
            <person name="Gasser R.B.G."/>
            <person name="Fischer K.F."/>
        </authorList>
    </citation>
    <scope>NUCLEOTIDE SEQUENCE</scope>
    <source>
        <strain evidence="5">SSS_KF_BRIS2020</strain>
    </source>
</reference>
<dbReference type="EnsemblMetazoa" id="SSS_6273s_mrna">
    <property type="protein sequence ID" value="KAF7495509.1"/>
    <property type="gene ID" value="SSS_6273"/>
</dbReference>
<dbReference type="InterPro" id="IPR050384">
    <property type="entry name" value="Endophilin_SH3RF"/>
</dbReference>
<feature type="compositionally biased region" description="Basic residues" evidence="3">
    <location>
        <begin position="1165"/>
        <end position="1191"/>
    </location>
</feature>
<feature type="region of interest" description="Disordered" evidence="3">
    <location>
        <begin position="1"/>
        <end position="24"/>
    </location>
</feature>
<dbReference type="SUPFAM" id="SSF50044">
    <property type="entry name" value="SH3-domain"/>
    <property type="match status" value="3"/>
</dbReference>
<evidence type="ECO:0000259" key="4">
    <source>
        <dbReference type="PROSITE" id="PS50002"/>
    </source>
</evidence>
<dbReference type="Proteomes" id="UP000070412">
    <property type="component" value="Unassembled WGS sequence"/>
</dbReference>
<feature type="region of interest" description="Disordered" evidence="3">
    <location>
        <begin position="1421"/>
        <end position="1469"/>
    </location>
</feature>
<dbReference type="Gene3D" id="2.30.30.40">
    <property type="entry name" value="SH3 Domains"/>
    <property type="match status" value="3"/>
</dbReference>
<feature type="domain" description="SH3" evidence="4">
    <location>
        <begin position="1849"/>
        <end position="1909"/>
    </location>
</feature>
<keyword evidence="1 2" id="KW-0728">SH3 domain</keyword>
<dbReference type="PANTHER" id="PTHR14167:SF116">
    <property type="entry name" value="CAP, ISOFORM AC"/>
    <property type="match status" value="1"/>
</dbReference>
<feature type="region of interest" description="Disordered" evidence="3">
    <location>
        <begin position="548"/>
        <end position="587"/>
    </location>
</feature>
<feature type="compositionally biased region" description="Acidic residues" evidence="3">
    <location>
        <begin position="454"/>
        <end position="463"/>
    </location>
</feature>
<proteinExistence type="predicted"/>
<feature type="compositionally biased region" description="Polar residues" evidence="3">
    <location>
        <begin position="892"/>
        <end position="912"/>
    </location>
</feature>
<feature type="region of interest" description="Disordered" evidence="3">
    <location>
        <begin position="1603"/>
        <end position="1640"/>
    </location>
</feature>
<dbReference type="Pfam" id="PF00018">
    <property type="entry name" value="SH3_1"/>
    <property type="match status" value="2"/>
</dbReference>
<feature type="compositionally biased region" description="Low complexity" evidence="3">
    <location>
        <begin position="549"/>
        <end position="567"/>
    </location>
</feature>
<dbReference type="InterPro" id="IPR036028">
    <property type="entry name" value="SH3-like_dom_sf"/>
</dbReference>
<feature type="compositionally biased region" description="Low complexity" evidence="3">
    <location>
        <begin position="1058"/>
        <end position="1067"/>
    </location>
</feature>
<feature type="region of interest" description="Disordered" evidence="3">
    <location>
        <begin position="394"/>
        <end position="492"/>
    </location>
</feature>
<name>A0A834VHG6_SARSC</name>
<feature type="compositionally biased region" description="Low complexity" evidence="3">
    <location>
        <begin position="717"/>
        <end position="734"/>
    </location>
</feature>
<evidence type="ECO:0000256" key="3">
    <source>
        <dbReference type="SAM" id="MobiDB-lite"/>
    </source>
</evidence>
<feature type="compositionally biased region" description="Gly residues" evidence="3">
    <location>
        <begin position="1374"/>
        <end position="1384"/>
    </location>
</feature>
<feature type="compositionally biased region" description="Low complexity" evidence="3">
    <location>
        <begin position="10"/>
        <end position="24"/>
    </location>
</feature>
<feature type="compositionally biased region" description="Polar residues" evidence="3">
    <location>
        <begin position="1430"/>
        <end position="1448"/>
    </location>
</feature>
<dbReference type="PROSITE" id="PS50002">
    <property type="entry name" value="SH3"/>
    <property type="match status" value="2"/>
</dbReference>
<feature type="compositionally biased region" description="Basic and acidic residues" evidence="3">
    <location>
        <begin position="1254"/>
        <end position="1272"/>
    </location>
</feature>
<feature type="compositionally biased region" description="Pro residues" evidence="3">
    <location>
        <begin position="870"/>
        <end position="881"/>
    </location>
</feature>
<feature type="compositionally biased region" description="Low complexity" evidence="3">
    <location>
        <begin position="477"/>
        <end position="488"/>
    </location>
</feature>
<reference evidence="7" key="1">
    <citation type="journal article" date="2020" name="PLoS Negl. Trop. Dis.">
        <title>High-quality nuclear genome for Sarcoptes scabiei-A critical resource for a neglected parasite.</title>
        <authorList>
            <person name="Korhonen P.K."/>
            <person name="Gasser R.B."/>
            <person name="Ma G."/>
            <person name="Wang T."/>
            <person name="Stroehlein A.J."/>
            <person name="Young N.D."/>
            <person name="Ang C.S."/>
            <person name="Fernando D.D."/>
            <person name="Lu H.C."/>
            <person name="Taylor S."/>
            <person name="Reynolds S.L."/>
            <person name="Mofiz E."/>
            <person name="Najaraj S.H."/>
            <person name="Gowda H."/>
            <person name="Madugundu A."/>
            <person name="Renuse S."/>
            <person name="Holt D."/>
            <person name="Pandey A."/>
            <person name="Papenfuss A.T."/>
            <person name="Fischer K."/>
        </authorList>
    </citation>
    <scope>NUCLEOTIDE SEQUENCE [LARGE SCALE GENOMIC DNA]</scope>
</reference>
<dbReference type="OrthoDB" id="19092at2759"/>
<feature type="region of interest" description="Disordered" evidence="3">
    <location>
        <begin position="1151"/>
        <end position="1390"/>
    </location>
</feature>
<feature type="domain" description="SH3" evidence="4">
    <location>
        <begin position="2024"/>
        <end position="2083"/>
    </location>
</feature>
<reference evidence="6" key="3">
    <citation type="submission" date="2022-06" db="UniProtKB">
        <authorList>
            <consortium name="EnsemblMetazoa"/>
        </authorList>
    </citation>
    <scope>IDENTIFICATION</scope>
</reference>
<evidence type="ECO:0000313" key="5">
    <source>
        <dbReference type="EMBL" id="KAF7495509.1"/>
    </source>
</evidence>
<feature type="region of interest" description="Disordered" evidence="3">
    <location>
        <begin position="869"/>
        <end position="941"/>
    </location>
</feature>
<feature type="compositionally biased region" description="Acidic residues" evidence="3">
    <location>
        <begin position="1273"/>
        <end position="1285"/>
    </location>
</feature>
<sequence>MSIRSIPEISVHSPSLSPSPSFTSSALSSPSTNGSLSLISLTNNSINAIFNDFDDTITDCYSSIYEYKNSSPITIDQSLNNFDRDDDSIEKKINQDDYLRSCLDVRFTDLLQRTEIIYDTPIQYLWHLDTIPEEEDDDDDNDDLQGSHFKIISNESYEIANNIVQNRNDSNSKSFSFSTGLNQNSHHKDRIDPIKLCDSEGPLHQSEEELLSPNEELGPESRQAHRKLLINSNHPHYYQNFMPNPQLPIYSSDSSMITFHSEQATTPTARYPSHHSIRIAMPTDRIGSFSDYNYSTKAIVGNENSLGTYSRSSNDSTSTTTTGCLIARTAHAIQQEAEALHCQQQQHRQQLDICSSIPSSFTSTTTDQSCTTCMNEINHYRHHWDQYNPSKSSVVEQCPLSKPSQQSSSYIDGRDVDHRSTSIRLSDDNNSFTTTTENDIDYDQVGSPFRDGEPEQTESDDIGQLDLSPDGNDRSDLASSISSPSLQSCKNRSNENYIINSSLNFMSGDDDDDDNDNEDIETVKFGRSTNTQIVDDLSTRVTDSRNIWSPTVSTKTPASPSSSFSSSGDLTQSPPPPPSPVTTIDSSPHQINFVDQTKEIPYDLHQVFKSAINFPESDSNQSSRVIVTERDYDKLITTPPYSFRERPFFRDDHSKSSLNTSIIRQLQQASHSTVIASSSNIPASVTSTIVDSEFVSQTNRLTISASKAQQNDSNRDQQQPKPQQRQQQQQQQQIHHIQIERAFNNTPQSVLFQFNSSGSEYGSLTLPKNVTMMSSIESNHALNQHQQQSHVADVYAPKQHPVHKYWTLPRALATGDGFGTYTTAEECPTEEERLKAQQTKQQSSNMLEKADIQQQPVLYVSNDVTFYTLSPPPPPLPPPQQEPLISGGSEKINPTITNTISVSGDSNPSVTYATPLKKQQSKQQQQQQQQQTDQSSSLSSKQNSEWYKNWLREMEIRKSFDSNNMVVKIRPSKYKGNDYHLTIDDKPIISTSPPFPIGNIEDYEPGIKNSIFEREKQMFYKDIFNYIDSIFAEVIASTASTLNNQKHQSSKHRKRAQSLSRMSSSSSLTAMANRFKVSNELNKTANICSSSTSLPLQSEEFPKSSLSLPSLRCLSMIAKDERESEFFFKKTKQQLLAKLLEIAQQNKISCNRRRRFSAPSDQLKHRSRSRRRSFLEKKSKRKFIKNKKDAKKRNEINDDDDGDDDDNDDDDDDNDEDDGEGDRDGDENDDKDDDVDEDDIDGDRSESDDDDDDKNDHNRDGQNHRANNNDDNKDNEDDDDDDDDVHEYCPLASGGIRGSNDDEANHYGDDEISSQEERTYIRKIKSKEIDQNDFVAKKEFSRQKSPKNERKPHYHHENCVFNQLTSMPSVSNGPGSGSVSGGSGYDSDSSYVIRKRTIKSVPKPASPSVYRAVQRGEDIPFEGLQMPAPNRQTTHSNQRANKLNSFDETNTEDNDSGLGFNPSKSNRSDDFLDPYNLDEWQSRINEEFDCIYDALKSNQQLRSPTTKTQKPISPKKKSVVFDAVEEVQLIEADDDFDEEDDYDVDDDVNMMNHYAGEYDEIEDEYAYGGLLRPGSHRPANTAHSFDHFLNTQPNLEKKVAHLKNPNQRVRITTRRHRSKSPNKSNAGATPPIRSDSQSETEFGTLSRSFQFLPVQSPLSSPTLSNDKFMNPLSPVRTATIVGEPSDSKINVQYRLPNNSLIEEFNYNYASSVPVKSHMQHYVGPCGTESCKQTTLVMKNLMPTQSSPQRLNTNRAENSFYNAQHHHYVPHTSMSPVALDRYERNPNKDSTKSSIARVLFDFQAKARNELAVKKGDLVAIRRDINAQWVEVEDCSSGLVGFVPRSYLDLDQHGLAKAKFDFNAKTNVEISFKKGEKLILLRRIDENWFEGINSRQEIGIFPVSYVEVIKKIISNFIESSSSDQSHESPSSSSTVIVMSNPSDTFESLQQSKISQSVMENFDPNFSEPSKSNTIANKTIDKRLMKINPDETIQTNTTEYLAKVHQIKRAPEAIRQFGTNVEKFCLPKAKIFRVLYPYKPKQNDELELQYGDLLTVTIQCDDGWYLGRSTLSGKFGTFPGNYVEPA</sequence>
<feature type="compositionally biased region" description="Basic residues" evidence="3">
    <location>
        <begin position="1611"/>
        <end position="1620"/>
    </location>
</feature>
<dbReference type="PANTHER" id="PTHR14167">
    <property type="entry name" value="SH3 DOMAIN-CONTAINING"/>
    <property type="match status" value="1"/>
</dbReference>
<protein>
    <submittedName>
        <fullName evidence="5">Vinexin</fullName>
    </submittedName>
</protein>